<dbReference type="FunCoup" id="A0A1B4XD68">
    <property type="interactions" value="87"/>
</dbReference>
<keyword evidence="5" id="KW-0670">Pyruvate</keyword>
<dbReference type="OrthoDB" id="9786584at2"/>
<evidence type="ECO:0000256" key="3">
    <source>
        <dbReference type="PIRSR" id="PIRSR006241-50"/>
    </source>
</evidence>
<protein>
    <submittedName>
        <fullName evidence="5">Hydroxypyruvate isomerase</fullName>
    </submittedName>
</protein>
<evidence type="ECO:0000313" key="6">
    <source>
        <dbReference type="Proteomes" id="UP000243180"/>
    </source>
</evidence>
<organism evidence="5 6">
    <name type="scientific">Sulfuricaulis limicola</name>
    <dbReference type="NCBI Taxonomy" id="1620215"/>
    <lineage>
        <taxon>Bacteria</taxon>
        <taxon>Pseudomonadati</taxon>
        <taxon>Pseudomonadota</taxon>
        <taxon>Gammaproteobacteria</taxon>
        <taxon>Acidiferrobacterales</taxon>
        <taxon>Acidiferrobacteraceae</taxon>
        <taxon>Sulfuricaulis</taxon>
    </lineage>
</organism>
<dbReference type="InterPro" id="IPR026040">
    <property type="entry name" value="HyI-like"/>
</dbReference>
<dbReference type="GO" id="GO:0008903">
    <property type="term" value="F:hydroxypyruvate isomerase activity"/>
    <property type="evidence" value="ECO:0007669"/>
    <property type="project" value="TreeGrafter"/>
</dbReference>
<reference evidence="5 6" key="1">
    <citation type="submission" date="2015-05" db="EMBL/GenBank/DDBJ databases">
        <title>Complete genome sequence of a sulfur-oxidizing gammaproteobacterium strain HA5.</title>
        <authorList>
            <person name="Miura A."/>
            <person name="Kojima H."/>
            <person name="Fukui M."/>
        </authorList>
    </citation>
    <scope>NUCLEOTIDE SEQUENCE [LARGE SCALE GENOMIC DNA]</scope>
    <source>
        <strain evidence="5 6">HA5</strain>
    </source>
</reference>
<dbReference type="KEGG" id="slim:SCL_0427"/>
<dbReference type="PANTHER" id="PTHR43489">
    <property type="entry name" value="ISOMERASE"/>
    <property type="match status" value="1"/>
</dbReference>
<comment type="similarity">
    <text evidence="2">Belongs to the hyi family.</text>
</comment>
<dbReference type="InParanoid" id="A0A1B4XD68"/>
<dbReference type="Gene3D" id="3.20.20.150">
    <property type="entry name" value="Divalent-metal-dependent TIM barrel enzymes"/>
    <property type="match status" value="1"/>
</dbReference>
<dbReference type="InterPro" id="IPR050417">
    <property type="entry name" value="Sugar_Epim/Isomerase"/>
</dbReference>
<accession>A0A1B4XD68</accession>
<dbReference type="RefSeq" id="WP_096359549.1">
    <property type="nucleotide sequence ID" value="NZ_AP014879.1"/>
</dbReference>
<dbReference type="NCBIfam" id="TIGR03234">
    <property type="entry name" value="OH-pyruv-isom"/>
    <property type="match status" value="1"/>
</dbReference>
<evidence type="ECO:0000313" key="5">
    <source>
        <dbReference type="EMBL" id="BAV32749.1"/>
    </source>
</evidence>
<proteinExistence type="inferred from homology"/>
<dbReference type="FunFam" id="3.20.20.150:FF:000007">
    <property type="entry name" value="Hydroxypyruvate isomerase"/>
    <property type="match status" value="1"/>
</dbReference>
<dbReference type="EMBL" id="AP014879">
    <property type="protein sequence ID" value="BAV32749.1"/>
    <property type="molecule type" value="Genomic_DNA"/>
</dbReference>
<name>A0A1B4XD68_9GAMM</name>
<dbReference type="InterPro" id="IPR017643">
    <property type="entry name" value="Hydroxypyruvate_isomerase"/>
</dbReference>
<dbReference type="SUPFAM" id="SSF51658">
    <property type="entry name" value="Xylose isomerase-like"/>
    <property type="match status" value="1"/>
</dbReference>
<dbReference type="InterPro" id="IPR013022">
    <property type="entry name" value="Xyl_isomerase-like_TIM-brl"/>
</dbReference>
<dbReference type="Pfam" id="PF01261">
    <property type="entry name" value="AP_endonuc_2"/>
    <property type="match status" value="1"/>
</dbReference>
<evidence type="ECO:0000256" key="2">
    <source>
        <dbReference type="PIRNR" id="PIRNR006241"/>
    </source>
</evidence>
<keyword evidence="6" id="KW-1185">Reference proteome</keyword>
<dbReference type="PANTHER" id="PTHR43489:SF13">
    <property type="entry name" value="HYDROXYPYRUVATE ISOMERASE"/>
    <property type="match status" value="1"/>
</dbReference>
<dbReference type="InterPro" id="IPR053398">
    <property type="entry name" value="HPT_OtnI_isomerases"/>
</dbReference>
<evidence type="ECO:0000259" key="4">
    <source>
        <dbReference type="Pfam" id="PF01261"/>
    </source>
</evidence>
<dbReference type="Proteomes" id="UP000243180">
    <property type="component" value="Chromosome"/>
</dbReference>
<evidence type="ECO:0000256" key="1">
    <source>
        <dbReference type="ARBA" id="ARBA00023235"/>
    </source>
</evidence>
<feature type="domain" description="Xylose isomerase-like TIM barrel" evidence="4">
    <location>
        <begin position="21"/>
        <end position="244"/>
    </location>
</feature>
<dbReference type="PIRSF" id="PIRSF006241">
    <property type="entry name" value="HyI"/>
    <property type="match status" value="1"/>
</dbReference>
<dbReference type="NCBIfam" id="NF043033">
    <property type="entry name" value="OxoTetrIsom"/>
    <property type="match status" value="1"/>
</dbReference>
<dbReference type="AlphaFoldDB" id="A0A1B4XD68"/>
<feature type="active site" description="Proton donor/acceptor" evidence="3">
    <location>
        <position position="143"/>
    </location>
</feature>
<dbReference type="InterPro" id="IPR036237">
    <property type="entry name" value="Xyl_isomerase-like_sf"/>
</dbReference>
<sequence>MPKFAANLTMLYNEVDFPDRFEAAARDGFKGVEYLFPYAYDKNQLADKLKTHKLTQVLHNLPAGDWGAGERGIGCLPARVGEFQDGVGKAIEYATALGCKQVNCLAGIAPKDAKPDALRKTFVENLKFAAGKLKAAGIRLLIEPINTFDIPGFYLSRTAQALEIMNDVGSDDLFLQYDVYHMQRMEGELAASLKNHLARIRHIQIADNPGRNEPGTGEINYSFLFKHIDQIGYDGWIGCEYKPAGKTSACLGWAAAYLSR</sequence>
<gene>
    <name evidence="5" type="ORF">SCL_0427</name>
</gene>
<feature type="active site" description="Proton donor/acceptor" evidence="3">
    <location>
        <position position="240"/>
    </location>
</feature>
<keyword evidence="1 2" id="KW-0413">Isomerase</keyword>
<dbReference type="GO" id="GO:0046487">
    <property type="term" value="P:glyoxylate metabolic process"/>
    <property type="evidence" value="ECO:0007669"/>
    <property type="project" value="TreeGrafter"/>
</dbReference>